<protein>
    <submittedName>
        <fullName evidence="1">Uncharacterized protein</fullName>
    </submittedName>
</protein>
<dbReference type="AlphaFoldDB" id="A0AA86VPB0"/>
<evidence type="ECO:0000313" key="1">
    <source>
        <dbReference type="EMBL" id="CAJ1963188.1"/>
    </source>
</evidence>
<evidence type="ECO:0000313" key="2">
    <source>
        <dbReference type="Proteomes" id="UP001189624"/>
    </source>
</evidence>
<organism evidence="1 2">
    <name type="scientific">Sphenostylis stenocarpa</name>
    <dbReference type="NCBI Taxonomy" id="92480"/>
    <lineage>
        <taxon>Eukaryota</taxon>
        <taxon>Viridiplantae</taxon>
        <taxon>Streptophyta</taxon>
        <taxon>Embryophyta</taxon>
        <taxon>Tracheophyta</taxon>
        <taxon>Spermatophyta</taxon>
        <taxon>Magnoliopsida</taxon>
        <taxon>eudicotyledons</taxon>
        <taxon>Gunneridae</taxon>
        <taxon>Pentapetalae</taxon>
        <taxon>rosids</taxon>
        <taxon>fabids</taxon>
        <taxon>Fabales</taxon>
        <taxon>Fabaceae</taxon>
        <taxon>Papilionoideae</taxon>
        <taxon>50 kb inversion clade</taxon>
        <taxon>NPAAA clade</taxon>
        <taxon>indigoferoid/millettioid clade</taxon>
        <taxon>Phaseoleae</taxon>
        <taxon>Sphenostylis</taxon>
    </lineage>
</organism>
<reference evidence="1" key="1">
    <citation type="submission" date="2023-10" db="EMBL/GenBank/DDBJ databases">
        <authorList>
            <person name="Domelevo Entfellner J.-B."/>
        </authorList>
    </citation>
    <scope>NUCLEOTIDE SEQUENCE</scope>
</reference>
<gene>
    <name evidence="1" type="ORF">AYBTSS11_LOCUS19641</name>
</gene>
<proteinExistence type="predicted"/>
<keyword evidence="2" id="KW-1185">Reference proteome</keyword>
<dbReference type="Proteomes" id="UP001189624">
    <property type="component" value="Chromosome 6"/>
</dbReference>
<sequence length="110" mass="12449">MSLWDLLARRNDDHGLGHRPTTPRWGVLCQVPAGSCGAPLPTLLGKKDSSIDEELSKKFKQQVVKDTAIISLVTKQKEERIFRGLLNCIPFFFLRQSQPVELRNYLLASD</sequence>
<name>A0AA86VPB0_9FABA</name>
<dbReference type="Gramene" id="rna-AYBTSS11_LOCUS19641">
    <property type="protein sequence ID" value="CAJ1963188.1"/>
    <property type="gene ID" value="gene-AYBTSS11_LOCUS19641"/>
</dbReference>
<dbReference type="EMBL" id="OY731403">
    <property type="protein sequence ID" value="CAJ1963188.1"/>
    <property type="molecule type" value="Genomic_DNA"/>
</dbReference>
<accession>A0AA86VPB0</accession>